<evidence type="ECO:0000256" key="8">
    <source>
        <dbReference type="ARBA" id="ARBA00023204"/>
    </source>
</evidence>
<dbReference type="PANTHER" id="PTHR15822">
    <property type="entry name" value="TRAF AND TNF RECEPTOR-ASSOCIATED PROTEIN"/>
    <property type="match status" value="1"/>
</dbReference>
<evidence type="ECO:0000256" key="3">
    <source>
        <dbReference type="ARBA" id="ARBA00022722"/>
    </source>
</evidence>
<feature type="domain" description="Endonuclease/exonuclease/phosphatase" evidence="9">
    <location>
        <begin position="63"/>
        <end position="287"/>
    </location>
</feature>
<evidence type="ECO:0000256" key="1">
    <source>
        <dbReference type="ARBA" id="ARBA00001936"/>
    </source>
</evidence>
<comment type="cofactor">
    <cofactor evidence="1">
        <name>Mn(2+)</name>
        <dbReference type="ChEBI" id="CHEBI:29035"/>
    </cofactor>
</comment>
<evidence type="ECO:0000256" key="5">
    <source>
        <dbReference type="ARBA" id="ARBA00022763"/>
    </source>
</evidence>
<dbReference type="EMBL" id="AMEZ01000049">
    <property type="protein sequence ID" value="EKY26909.1"/>
    <property type="molecule type" value="Genomic_DNA"/>
</dbReference>
<evidence type="ECO:0000256" key="2">
    <source>
        <dbReference type="ARBA" id="ARBA00001946"/>
    </source>
</evidence>
<dbReference type="InterPro" id="IPR051547">
    <property type="entry name" value="TDP2-like"/>
</dbReference>
<keyword evidence="10" id="KW-0255">Endonuclease</keyword>
<comment type="cofactor">
    <cofactor evidence="2">
        <name>Mg(2+)</name>
        <dbReference type="ChEBI" id="CHEBI:18420"/>
    </cofactor>
</comment>
<dbReference type="AlphaFoldDB" id="L1QFY0"/>
<sequence length="368" mass="41221">MKKATKKILIIISSLFLLLAIFAGGYAIYMNATYYRIDDNLSLEITNNQNDILKTNTNYSALTYNIGFGAYDQNYSFFMDTGAMANGTAVTGKSSRGSSKETVLKNTNGSTDIIKELSTDFVVLQEVDVKATRSYNINQKETIENALSDYGSVFTLNFHAPYMIYPFNEPHGSVKSGLLTLAKYKVSSATRISYPVDTSFFTKFFDLDRCFTITRYEVSNGKELVLINNHMSAYDEGGIIRAKQLELLNTTMKEEYDKGNYVIVGGDFNHALNIDDDTFISEQLVPDWVYLLTDENLPKGMSIVNASNNTTVPTCRTADIPYTKDVNYTSVLDGFIISDNIIATAENIDADFMYSDHNPVKLTFKLKE</sequence>
<keyword evidence="6" id="KW-0378">Hydrolase</keyword>
<dbReference type="InterPro" id="IPR005135">
    <property type="entry name" value="Endo/exonuclease/phosphatase"/>
</dbReference>
<dbReference type="PANTHER" id="PTHR15822:SF4">
    <property type="entry name" value="TYROSYL-DNA PHOSPHODIESTERASE 2"/>
    <property type="match status" value="1"/>
</dbReference>
<accession>L1QFY0</accession>
<name>L1QFY0_9CLOT</name>
<evidence type="ECO:0000256" key="7">
    <source>
        <dbReference type="ARBA" id="ARBA00022842"/>
    </source>
</evidence>
<dbReference type="GO" id="GO:0006281">
    <property type="term" value="P:DNA repair"/>
    <property type="evidence" value="ECO:0007669"/>
    <property type="project" value="UniProtKB-KW"/>
</dbReference>
<dbReference type="Gene3D" id="3.60.10.10">
    <property type="entry name" value="Endonuclease/exonuclease/phosphatase"/>
    <property type="match status" value="1"/>
</dbReference>
<evidence type="ECO:0000313" key="10">
    <source>
        <dbReference type="EMBL" id="EKY26909.1"/>
    </source>
</evidence>
<dbReference type="eggNOG" id="COG3021">
    <property type="taxonomic scope" value="Bacteria"/>
</dbReference>
<comment type="caution">
    <text evidence="10">The sequence shown here is derived from an EMBL/GenBank/DDBJ whole genome shotgun (WGS) entry which is preliminary data.</text>
</comment>
<dbReference type="HOGENOM" id="CLU_065532_0_0_9"/>
<evidence type="ECO:0000256" key="4">
    <source>
        <dbReference type="ARBA" id="ARBA00022723"/>
    </source>
</evidence>
<keyword evidence="8" id="KW-0234">DNA repair</keyword>
<gene>
    <name evidence="10" type="ORF">HMPREF0216_01662</name>
</gene>
<dbReference type="Proteomes" id="UP000010420">
    <property type="component" value="Unassembled WGS sequence"/>
</dbReference>
<evidence type="ECO:0000256" key="6">
    <source>
        <dbReference type="ARBA" id="ARBA00022801"/>
    </source>
</evidence>
<dbReference type="GO" id="GO:0004519">
    <property type="term" value="F:endonuclease activity"/>
    <property type="evidence" value="ECO:0007669"/>
    <property type="project" value="UniProtKB-KW"/>
</dbReference>
<dbReference type="PATRIC" id="fig|545697.3.peg.1638"/>
<organism evidence="10 11">
    <name type="scientific">Clostridium celatum DSM 1785</name>
    <dbReference type="NCBI Taxonomy" id="545697"/>
    <lineage>
        <taxon>Bacteria</taxon>
        <taxon>Bacillati</taxon>
        <taxon>Bacillota</taxon>
        <taxon>Clostridia</taxon>
        <taxon>Eubacteriales</taxon>
        <taxon>Clostridiaceae</taxon>
        <taxon>Clostridium</taxon>
    </lineage>
</organism>
<keyword evidence="10" id="KW-0269">Exonuclease</keyword>
<keyword evidence="7" id="KW-0460">Magnesium</keyword>
<keyword evidence="3" id="KW-0540">Nuclease</keyword>
<keyword evidence="11" id="KW-1185">Reference proteome</keyword>
<dbReference type="RefSeq" id="WP_005213208.1">
    <property type="nucleotide sequence ID" value="NZ_KB291641.1"/>
</dbReference>
<evidence type="ECO:0000313" key="11">
    <source>
        <dbReference type="Proteomes" id="UP000010420"/>
    </source>
</evidence>
<dbReference type="InterPro" id="IPR036691">
    <property type="entry name" value="Endo/exonu/phosph_ase_sf"/>
</dbReference>
<keyword evidence="4" id="KW-0479">Metal-binding</keyword>
<proteinExistence type="predicted"/>
<keyword evidence="5" id="KW-0227">DNA damage</keyword>
<dbReference type="Pfam" id="PF03372">
    <property type="entry name" value="Exo_endo_phos"/>
    <property type="match status" value="1"/>
</dbReference>
<reference evidence="10 11" key="1">
    <citation type="submission" date="2012-05" db="EMBL/GenBank/DDBJ databases">
        <authorList>
            <person name="Weinstock G."/>
            <person name="Sodergren E."/>
            <person name="Lobos E.A."/>
            <person name="Fulton L."/>
            <person name="Fulton R."/>
            <person name="Courtney L."/>
            <person name="Fronick C."/>
            <person name="O'Laughlin M."/>
            <person name="Godfrey J."/>
            <person name="Wilson R.M."/>
            <person name="Miner T."/>
            <person name="Farmer C."/>
            <person name="Delehaunty K."/>
            <person name="Cordes M."/>
            <person name="Minx P."/>
            <person name="Tomlinson C."/>
            <person name="Chen J."/>
            <person name="Wollam A."/>
            <person name="Pepin K.H."/>
            <person name="Bhonagiri V."/>
            <person name="Zhang X."/>
            <person name="Suruliraj S."/>
            <person name="Warren W."/>
            <person name="Mitreva M."/>
            <person name="Mardis E.R."/>
            <person name="Wilson R.K."/>
        </authorList>
    </citation>
    <scope>NUCLEOTIDE SEQUENCE [LARGE SCALE GENOMIC DNA]</scope>
    <source>
        <strain evidence="10 11">DSM 1785</strain>
    </source>
</reference>
<dbReference type="SUPFAM" id="SSF56219">
    <property type="entry name" value="DNase I-like"/>
    <property type="match status" value="1"/>
</dbReference>
<dbReference type="GO" id="GO:0004527">
    <property type="term" value="F:exonuclease activity"/>
    <property type="evidence" value="ECO:0007669"/>
    <property type="project" value="UniProtKB-KW"/>
</dbReference>
<dbReference type="STRING" id="545697.HMPREF0216_01662"/>
<dbReference type="GO" id="GO:0046872">
    <property type="term" value="F:metal ion binding"/>
    <property type="evidence" value="ECO:0007669"/>
    <property type="project" value="UniProtKB-KW"/>
</dbReference>
<evidence type="ECO:0000259" key="9">
    <source>
        <dbReference type="Pfam" id="PF03372"/>
    </source>
</evidence>
<protein>
    <submittedName>
        <fullName evidence="10">Endonuclease/exonuclease/phosphatase family protein</fullName>
    </submittedName>
</protein>